<evidence type="ECO:0000313" key="6">
    <source>
        <dbReference type="EMBL" id="HEA23614.1"/>
    </source>
</evidence>
<protein>
    <submittedName>
        <fullName evidence="6">ATP-grasp domain-containing protein</fullName>
    </submittedName>
</protein>
<evidence type="ECO:0000259" key="5">
    <source>
        <dbReference type="PROSITE" id="PS50975"/>
    </source>
</evidence>
<dbReference type="InterPro" id="IPR011761">
    <property type="entry name" value="ATP-grasp"/>
</dbReference>
<dbReference type="GO" id="GO:0005829">
    <property type="term" value="C:cytosol"/>
    <property type="evidence" value="ECO:0007669"/>
    <property type="project" value="TreeGrafter"/>
</dbReference>
<dbReference type="GO" id="GO:0016874">
    <property type="term" value="F:ligase activity"/>
    <property type="evidence" value="ECO:0007669"/>
    <property type="project" value="UniProtKB-KW"/>
</dbReference>
<accession>A0A831VXF3</accession>
<dbReference type="EMBL" id="DRGL01000082">
    <property type="protein sequence ID" value="HEA23614.1"/>
    <property type="molecule type" value="Genomic_DNA"/>
</dbReference>
<evidence type="ECO:0000256" key="2">
    <source>
        <dbReference type="ARBA" id="ARBA00022741"/>
    </source>
</evidence>
<reference evidence="6" key="1">
    <citation type="journal article" date="2020" name="mSystems">
        <title>Genome- and Community-Level Interaction Insights into Carbon Utilization and Element Cycling Functions of Hydrothermarchaeota in Hydrothermal Sediment.</title>
        <authorList>
            <person name="Zhou Z."/>
            <person name="Liu Y."/>
            <person name="Xu W."/>
            <person name="Pan J."/>
            <person name="Luo Z.H."/>
            <person name="Li M."/>
        </authorList>
    </citation>
    <scope>NUCLEOTIDE SEQUENCE [LARGE SCALE GENOMIC DNA]</scope>
    <source>
        <strain evidence="6">HyVt-345</strain>
    </source>
</reference>
<dbReference type="Proteomes" id="UP000886191">
    <property type="component" value="Unassembled WGS sequence"/>
</dbReference>
<dbReference type="PANTHER" id="PTHR43055">
    <property type="entry name" value="FORMATE-DEPENDENT PHOSPHORIBOSYLGLYCINAMIDE FORMYLTRANSFERASE"/>
    <property type="match status" value="1"/>
</dbReference>
<dbReference type="Pfam" id="PF21360">
    <property type="entry name" value="PylC-like_N"/>
    <property type="match status" value="1"/>
</dbReference>
<dbReference type="NCBIfam" id="NF009404">
    <property type="entry name" value="PRK12767.1-3"/>
    <property type="match status" value="1"/>
</dbReference>
<evidence type="ECO:0000256" key="1">
    <source>
        <dbReference type="ARBA" id="ARBA00022598"/>
    </source>
</evidence>
<dbReference type="Gene3D" id="3.30.1490.20">
    <property type="entry name" value="ATP-grasp fold, A domain"/>
    <property type="match status" value="1"/>
</dbReference>
<dbReference type="GO" id="GO:0005524">
    <property type="term" value="F:ATP binding"/>
    <property type="evidence" value="ECO:0007669"/>
    <property type="project" value="UniProtKB-UniRule"/>
</dbReference>
<organism evidence="6">
    <name type="scientific">Pricia antarctica</name>
    <dbReference type="NCBI Taxonomy" id="641691"/>
    <lineage>
        <taxon>Bacteria</taxon>
        <taxon>Pseudomonadati</taxon>
        <taxon>Bacteroidota</taxon>
        <taxon>Flavobacteriia</taxon>
        <taxon>Flavobacteriales</taxon>
        <taxon>Flavobacteriaceae</taxon>
        <taxon>Pricia</taxon>
    </lineage>
</organism>
<dbReference type="SUPFAM" id="SSF56059">
    <property type="entry name" value="Glutathione synthetase ATP-binding domain-like"/>
    <property type="match status" value="1"/>
</dbReference>
<dbReference type="Gene3D" id="3.40.50.20">
    <property type="match status" value="1"/>
</dbReference>
<dbReference type="InterPro" id="IPR048764">
    <property type="entry name" value="PylC_N"/>
</dbReference>
<keyword evidence="2 4" id="KW-0547">Nucleotide-binding</keyword>
<proteinExistence type="predicted"/>
<dbReference type="Gene3D" id="3.30.470.20">
    <property type="entry name" value="ATP-grasp fold, B domain"/>
    <property type="match status" value="1"/>
</dbReference>
<dbReference type="Pfam" id="PF02655">
    <property type="entry name" value="ATP-grasp_3"/>
    <property type="match status" value="1"/>
</dbReference>
<keyword evidence="1" id="KW-0436">Ligase</keyword>
<gene>
    <name evidence="6" type="ORF">ENH87_22245</name>
</gene>
<dbReference type="InterPro" id="IPR003806">
    <property type="entry name" value="ATP-grasp_PylC-type"/>
</dbReference>
<dbReference type="PROSITE" id="PS50975">
    <property type="entry name" value="ATP_GRASP"/>
    <property type="match status" value="1"/>
</dbReference>
<dbReference type="PANTHER" id="PTHR43055:SF1">
    <property type="entry name" value="FORMATE-DEPENDENT PHOSPHORIBOSYLGLYCINAMIDE FORMYLTRANSFERASE"/>
    <property type="match status" value="1"/>
</dbReference>
<evidence type="ECO:0000256" key="4">
    <source>
        <dbReference type="PROSITE-ProRule" id="PRU00409"/>
    </source>
</evidence>
<keyword evidence="3 4" id="KW-0067">ATP-binding</keyword>
<feature type="domain" description="ATP-grasp" evidence="5">
    <location>
        <begin position="116"/>
        <end position="309"/>
    </location>
</feature>
<comment type="caution">
    <text evidence="6">The sequence shown here is derived from an EMBL/GenBank/DDBJ whole genome shotgun (WGS) entry which is preliminary data.</text>
</comment>
<dbReference type="AlphaFoldDB" id="A0A831VXF3"/>
<sequence>MNILFTSAGRRNYLLNYFKEIMGDKGVIIAVDSQASAPALADADLSFTAPSISDTSYIEKLKEIIDDYQVDAVIPLNDLELPLLAKHKIFLESGGAKIIVANENIISICSDKWKTFRFFQKLGIPTPLTFLSLEDTLNALSANILHFPLILKPRWGSGSLNVEIVNNEKELGLAYEWLKTRLKTSSLNNLNLSNSHNTILIQEKIEGQEYGMDILNDFQGKHYDSFVRKKLSMRSGETDRAITVKNKAFSHMGQILAEATRHIGIMDCDFFLVGEKIYFLEMNPRFGGGYPLSHEGGIHVPHIYIEWLKGGNNIDRFNNYVGDRTFSKCSRIVEVPKPVFDQNSTKVSFQRNLSL</sequence>
<evidence type="ECO:0000256" key="3">
    <source>
        <dbReference type="ARBA" id="ARBA00022840"/>
    </source>
</evidence>
<dbReference type="GO" id="GO:0046872">
    <property type="term" value="F:metal ion binding"/>
    <property type="evidence" value="ECO:0007669"/>
    <property type="project" value="InterPro"/>
</dbReference>
<name>A0A831VXF3_9FLAO</name>
<dbReference type="InterPro" id="IPR013815">
    <property type="entry name" value="ATP_grasp_subdomain_1"/>
</dbReference>